<evidence type="ECO:0000256" key="1">
    <source>
        <dbReference type="ARBA" id="ARBA00004123"/>
    </source>
</evidence>
<feature type="region of interest" description="Disordered" evidence="5">
    <location>
        <begin position="420"/>
        <end position="450"/>
    </location>
</feature>
<dbReference type="GO" id="GO:0043625">
    <property type="term" value="C:delta DNA polymerase complex"/>
    <property type="evidence" value="ECO:0007669"/>
    <property type="project" value="InterPro"/>
</dbReference>
<evidence type="ECO:0000256" key="2">
    <source>
        <dbReference type="ARBA" id="ARBA00017589"/>
    </source>
</evidence>
<feature type="compositionally biased region" description="Basic and acidic residues" evidence="5">
    <location>
        <begin position="280"/>
        <end position="295"/>
    </location>
</feature>
<reference evidence="6 7" key="1">
    <citation type="journal article" date="2018" name="BMC Genomics">
        <title>Comparative genome analyses reveal sequence features reflecting distinct modes of host-adaptation between dicot and monocot powdery mildew.</title>
        <authorList>
            <person name="Wu Y."/>
            <person name="Ma X."/>
            <person name="Pan Z."/>
            <person name="Kale S.D."/>
            <person name="Song Y."/>
            <person name="King H."/>
            <person name="Zhang Q."/>
            <person name="Presley C."/>
            <person name="Deng X."/>
            <person name="Wei C.I."/>
            <person name="Xiao S."/>
        </authorList>
    </citation>
    <scope>NUCLEOTIDE SEQUENCE [LARGE SCALE GENOMIC DNA]</scope>
    <source>
        <strain evidence="6">UMSG3</strain>
    </source>
</reference>
<protein>
    <recommendedName>
        <fullName evidence="2">DNA polymerase delta subunit 3</fullName>
    </recommendedName>
</protein>
<feature type="compositionally biased region" description="Basic and acidic residues" evidence="5">
    <location>
        <begin position="318"/>
        <end position="333"/>
    </location>
</feature>
<sequence length="450" mass="50860">MSDYKTYLAANILTEQKVVTYRLLSRALKVHVNTAKEFLFEFHRQQKAKKSETVHATYLICGTKPKEIIQDVQNEKYMGNDEYNCIQSSPFTCSPSPSLDESKKKPPVRTIILVREEDLEETRSKFECIDSIHIYSLGPSRMKDLQVLSDTTRELKEISLGEDPLKSFLTYGTIENKDVRKSIRQKPGPASQPTLISKKSASSKLTKEQITPIAASKTDVKAAPLSISQIPSDKDTNKKAAVVDLPTNRAKKDLTENHSQDSRRDPASIFRAFARTQTKPKKELLNSLDDEKPSEDAQEDFVMNDAPLLSSDDDENDEAVKKKEREKALKEMMEESENDDEMVEEDSTSRLKKDDMDVTTSKDTLVEARETTGVSCGKKRGRRRVIKKTTYKDEDGYLVTKEEQAWESFSEEELVSKPIARVQSSTSSKPKKGTLSKSAQGNIMSFFGKK</sequence>
<dbReference type="PANTHER" id="PTHR17598">
    <property type="entry name" value="DNA POLYMERASE DELTA SUBUNIT 3"/>
    <property type="match status" value="1"/>
</dbReference>
<name>A0A420HA24_9PEZI</name>
<dbReference type="PANTHER" id="PTHR17598:SF13">
    <property type="entry name" value="DNA POLYMERASE DELTA SUBUNIT 3"/>
    <property type="match status" value="1"/>
</dbReference>
<comment type="subcellular location">
    <subcellularLocation>
        <location evidence="1">Nucleus</location>
    </subcellularLocation>
</comment>
<dbReference type="InterPro" id="IPR019038">
    <property type="entry name" value="POLD3"/>
</dbReference>
<keyword evidence="3" id="KW-0235">DNA replication</keyword>
<comment type="caution">
    <text evidence="6">The sequence shown here is derived from an EMBL/GenBank/DDBJ whole genome shotgun (WGS) entry which is preliminary data.</text>
</comment>
<evidence type="ECO:0000313" key="7">
    <source>
        <dbReference type="Proteomes" id="UP000283383"/>
    </source>
</evidence>
<evidence type="ECO:0000256" key="3">
    <source>
        <dbReference type="ARBA" id="ARBA00022705"/>
    </source>
</evidence>
<feature type="compositionally biased region" description="Polar residues" evidence="5">
    <location>
        <begin position="191"/>
        <end position="204"/>
    </location>
</feature>
<dbReference type="EMBL" id="MCBQ01021086">
    <property type="protein sequence ID" value="RKF54280.1"/>
    <property type="molecule type" value="Genomic_DNA"/>
</dbReference>
<accession>A0A420HA24</accession>
<dbReference type="STRING" id="62708.A0A420HA24"/>
<keyword evidence="4" id="KW-0539">Nucleus</keyword>
<feature type="compositionally biased region" description="Basic and acidic residues" evidence="5">
    <location>
        <begin position="250"/>
        <end position="266"/>
    </location>
</feature>
<feature type="region of interest" description="Disordered" evidence="5">
    <location>
        <begin position="180"/>
        <end position="208"/>
    </location>
</feature>
<dbReference type="AlphaFoldDB" id="A0A420HA24"/>
<dbReference type="Proteomes" id="UP000283383">
    <property type="component" value="Unassembled WGS sequence"/>
</dbReference>
<organism evidence="6 7">
    <name type="scientific">Golovinomyces cichoracearum</name>
    <dbReference type="NCBI Taxonomy" id="62708"/>
    <lineage>
        <taxon>Eukaryota</taxon>
        <taxon>Fungi</taxon>
        <taxon>Dikarya</taxon>
        <taxon>Ascomycota</taxon>
        <taxon>Pezizomycotina</taxon>
        <taxon>Leotiomycetes</taxon>
        <taxon>Erysiphales</taxon>
        <taxon>Erysiphaceae</taxon>
        <taxon>Golovinomyces</taxon>
    </lineage>
</organism>
<feature type="region of interest" description="Disordered" evidence="5">
    <location>
        <begin position="243"/>
        <end position="365"/>
    </location>
</feature>
<dbReference type="Gene3D" id="3.90.1030.20">
    <property type="entry name" value="DNA polymerase delta, p66 (Cdc27) subunit, wHTH domain"/>
    <property type="match status" value="1"/>
</dbReference>
<evidence type="ECO:0000256" key="5">
    <source>
        <dbReference type="SAM" id="MobiDB-lite"/>
    </source>
</evidence>
<feature type="compositionally biased region" description="Basic and acidic residues" evidence="5">
    <location>
        <begin position="347"/>
        <end position="356"/>
    </location>
</feature>
<dbReference type="GO" id="GO:0006297">
    <property type="term" value="P:nucleotide-excision repair, DNA gap filling"/>
    <property type="evidence" value="ECO:0007669"/>
    <property type="project" value="TreeGrafter"/>
</dbReference>
<keyword evidence="7" id="KW-1185">Reference proteome</keyword>
<dbReference type="GO" id="GO:1904161">
    <property type="term" value="P:DNA synthesis involved in UV-damage excision repair"/>
    <property type="evidence" value="ECO:0007669"/>
    <property type="project" value="TreeGrafter"/>
</dbReference>
<gene>
    <name evidence="6" type="ORF">GcM3_210033</name>
</gene>
<dbReference type="InterPro" id="IPR041913">
    <property type="entry name" value="POLD3_sf"/>
</dbReference>
<dbReference type="Pfam" id="PF09507">
    <property type="entry name" value="CDC27"/>
    <property type="match status" value="1"/>
</dbReference>
<dbReference type="GO" id="GO:0006271">
    <property type="term" value="P:DNA strand elongation involved in DNA replication"/>
    <property type="evidence" value="ECO:0007669"/>
    <property type="project" value="TreeGrafter"/>
</dbReference>
<proteinExistence type="predicted"/>
<evidence type="ECO:0000313" key="6">
    <source>
        <dbReference type="EMBL" id="RKF54280.1"/>
    </source>
</evidence>
<evidence type="ECO:0000256" key="4">
    <source>
        <dbReference type="ARBA" id="ARBA00023242"/>
    </source>
</evidence>
<dbReference type="GO" id="GO:0003887">
    <property type="term" value="F:DNA-directed DNA polymerase activity"/>
    <property type="evidence" value="ECO:0007669"/>
    <property type="project" value="TreeGrafter"/>
</dbReference>
<feature type="compositionally biased region" description="Acidic residues" evidence="5">
    <location>
        <begin position="334"/>
        <end position="346"/>
    </location>
</feature>